<keyword evidence="4" id="KW-0539">Nucleus</keyword>
<dbReference type="EMBL" id="AB569638">
    <property type="protein sequence ID" value="BAJ41036.1"/>
    <property type="molecule type" value="mRNA"/>
</dbReference>
<dbReference type="Pfam" id="PF07527">
    <property type="entry name" value="Hairy_orange"/>
    <property type="match status" value="1"/>
</dbReference>
<gene>
    <name evidence="8" type="primary">hesC</name>
</gene>
<dbReference type="SUPFAM" id="SSF47459">
    <property type="entry name" value="HLH, helix-loop-helix DNA-binding domain"/>
    <property type="match status" value="1"/>
</dbReference>
<feature type="domain" description="Orange" evidence="7">
    <location>
        <begin position="91"/>
        <end position="124"/>
    </location>
</feature>
<evidence type="ECO:0000256" key="1">
    <source>
        <dbReference type="ARBA" id="ARBA00004123"/>
    </source>
</evidence>
<proteinExistence type="evidence at transcript level"/>
<dbReference type="GO" id="GO:0006355">
    <property type="term" value="P:regulation of DNA-templated transcription"/>
    <property type="evidence" value="ECO:0007669"/>
    <property type="project" value="InterPro"/>
</dbReference>
<evidence type="ECO:0000256" key="5">
    <source>
        <dbReference type="SAM" id="MobiDB-lite"/>
    </source>
</evidence>
<dbReference type="InterPro" id="IPR036638">
    <property type="entry name" value="HLH_DNA-bd_sf"/>
</dbReference>
<name>E3WF07_SCAMI</name>
<dbReference type="InterPro" id="IPR011598">
    <property type="entry name" value="bHLH_dom"/>
</dbReference>
<evidence type="ECO:0000259" key="7">
    <source>
        <dbReference type="PROSITE" id="PS51054"/>
    </source>
</evidence>
<dbReference type="PANTHER" id="PTHR10985">
    <property type="entry name" value="BASIC HELIX-LOOP-HELIX TRANSCRIPTION FACTOR, HES-RELATED"/>
    <property type="match status" value="1"/>
</dbReference>
<evidence type="ECO:0000259" key="6">
    <source>
        <dbReference type="PROSITE" id="PS50888"/>
    </source>
</evidence>
<dbReference type="InterPro" id="IPR050370">
    <property type="entry name" value="HES_HEY"/>
</dbReference>
<dbReference type="Gene3D" id="6.10.250.980">
    <property type="match status" value="1"/>
</dbReference>
<keyword evidence="3" id="KW-0804">Transcription</keyword>
<evidence type="ECO:0000256" key="4">
    <source>
        <dbReference type="ARBA" id="ARBA00023242"/>
    </source>
</evidence>
<dbReference type="SUPFAM" id="SSF158457">
    <property type="entry name" value="Orange domain-like"/>
    <property type="match status" value="1"/>
</dbReference>
<feature type="domain" description="BHLH" evidence="6">
    <location>
        <begin position="18"/>
        <end position="75"/>
    </location>
</feature>
<dbReference type="AlphaFoldDB" id="E3WF07"/>
<dbReference type="SMART" id="SM00511">
    <property type="entry name" value="ORANGE"/>
    <property type="match status" value="1"/>
</dbReference>
<dbReference type="FunFam" id="4.10.280.10:FF:000181">
    <property type="entry name" value="Hairy enhancer of split"/>
    <property type="match status" value="1"/>
</dbReference>
<dbReference type="Gene3D" id="4.10.280.10">
    <property type="entry name" value="Helix-loop-helix DNA-binding domain"/>
    <property type="match status" value="1"/>
</dbReference>
<evidence type="ECO:0000256" key="3">
    <source>
        <dbReference type="ARBA" id="ARBA00023163"/>
    </source>
</evidence>
<keyword evidence="2" id="KW-0805">Transcription regulation</keyword>
<dbReference type="GO" id="GO:0005634">
    <property type="term" value="C:nucleus"/>
    <property type="evidence" value="ECO:0007669"/>
    <property type="project" value="UniProtKB-SubCell"/>
</dbReference>
<sequence length="276" mass="30310">MMTTTCTNYQSIDMCASRPRTAKHLTERKRRARINDSLLQLKSMVFPAVRKDISRHPKMEKADILEMTVRYLKDIQSPAAKANGETGVTDYHAGFTECLSEVSSFMSSCENIDIETRLRLLGHLADRCSTINDSEQKPDVSRLQAESQQINTPAPSPLATAVPTGSPSPLSYVPATSPNGGMVLLVPAHTIQPHQTVLTPASSPALSVQVPVSQDLLTPPQSPASPIPSEKNFIPAASKAISSYKMSQYTDLHSHRVSPYQSRPVKSANKSMWRPW</sequence>
<evidence type="ECO:0000256" key="2">
    <source>
        <dbReference type="ARBA" id="ARBA00023015"/>
    </source>
</evidence>
<dbReference type="GO" id="GO:0003677">
    <property type="term" value="F:DNA binding"/>
    <property type="evidence" value="ECO:0007669"/>
    <property type="project" value="InterPro"/>
</dbReference>
<feature type="region of interest" description="Disordered" evidence="5">
    <location>
        <begin position="132"/>
        <end position="169"/>
    </location>
</feature>
<dbReference type="CDD" id="cd11410">
    <property type="entry name" value="bHLH_O_HES"/>
    <property type="match status" value="1"/>
</dbReference>
<dbReference type="GO" id="GO:0046983">
    <property type="term" value="F:protein dimerization activity"/>
    <property type="evidence" value="ECO:0007669"/>
    <property type="project" value="InterPro"/>
</dbReference>
<dbReference type="InterPro" id="IPR003650">
    <property type="entry name" value="Orange_dom"/>
</dbReference>
<dbReference type="SMART" id="SM00353">
    <property type="entry name" value="HLH"/>
    <property type="match status" value="1"/>
</dbReference>
<dbReference type="PROSITE" id="PS51054">
    <property type="entry name" value="ORANGE"/>
    <property type="match status" value="1"/>
</dbReference>
<reference evidence="8" key="1">
    <citation type="journal article" date="2010" name="Dev. Dyn.">
        <title>Conserved early expression patterns of micromere specification genes in two echinoid species belonging to the orders clypeasteroida and echinoida.</title>
        <authorList>
            <person name="Yamazaki A."/>
            <person name="Furuzawa Y."/>
            <person name="Yamaguchi M."/>
        </authorList>
    </citation>
    <scope>NUCLEOTIDE SEQUENCE</scope>
</reference>
<feature type="compositionally biased region" description="Polar residues" evidence="5">
    <location>
        <begin position="144"/>
        <end position="153"/>
    </location>
</feature>
<dbReference type="Pfam" id="PF00010">
    <property type="entry name" value="HLH"/>
    <property type="match status" value="1"/>
</dbReference>
<accession>E3WF07</accession>
<protein>
    <submittedName>
        <fullName evidence="8">Hairy and enhancer of split transcription factor C</fullName>
    </submittedName>
</protein>
<comment type="subcellular location">
    <subcellularLocation>
        <location evidence="1">Nucleus</location>
    </subcellularLocation>
</comment>
<evidence type="ECO:0000313" key="8">
    <source>
        <dbReference type="EMBL" id="BAJ41036.1"/>
    </source>
</evidence>
<organism evidence="8">
    <name type="scientific">Scaphechinus mirabilis</name>
    <name type="common">Sand dollar</name>
    <dbReference type="NCBI Taxonomy" id="262334"/>
    <lineage>
        <taxon>Eukaryota</taxon>
        <taxon>Metazoa</taxon>
        <taxon>Echinodermata</taxon>
        <taxon>Eleutherozoa</taxon>
        <taxon>Echinozoa</taxon>
        <taxon>Echinoidea</taxon>
        <taxon>Euechinoidea</taxon>
        <taxon>Gnathostomata</taxon>
        <taxon>Clypeasteroida</taxon>
        <taxon>Scutellidae</taxon>
        <taxon>Scaphechinus</taxon>
    </lineage>
</organism>
<dbReference type="PROSITE" id="PS50888">
    <property type="entry name" value="BHLH"/>
    <property type="match status" value="1"/>
</dbReference>